<proteinExistence type="predicted"/>
<sequence length="55" mass="6346">MLNSFVSVSHNNISKAPKNFSGLYLCYYSRALSGCLSYPILINRPHRFLSFMCQR</sequence>
<accession>A0A742UIG1</accession>
<comment type="caution">
    <text evidence="2">The sequence shown here is derived from an EMBL/GenBank/DDBJ whole genome shotgun (WGS) entry which is preliminary data.</text>
</comment>
<keyword evidence="1" id="KW-0812">Transmembrane</keyword>
<dbReference type="AlphaFoldDB" id="A0A742UIG1"/>
<reference evidence="2" key="1">
    <citation type="journal article" date="2018" name="Genome Biol.">
        <title>SKESA: strategic k-mer extension for scrupulous assemblies.</title>
        <authorList>
            <person name="Souvorov A."/>
            <person name="Agarwala R."/>
            <person name="Lipman D.J."/>
        </authorList>
    </citation>
    <scope>NUCLEOTIDE SEQUENCE</scope>
    <source>
        <strain evidence="2">MA.03-3818</strain>
    </source>
</reference>
<reference evidence="2" key="2">
    <citation type="submission" date="2020-02" db="EMBL/GenBank/DDBJ databases">
        <authorList>
            <consortium name="NCBI Pathogen Detection Project"/>
        </authorList>
    </citation>
    <scope>NUCLEOTIDE SEQUENCE</scope>
    <source>
        <strain evidence="2">MA.03-3818</strain>
    </source>
</reference>
<keyword evidence="1" id="KW-1133">Transmembrane helix</keyword>
<keyword evidence="1" id="KW-0472">Membrane</keyword>
<name>A0A742UIG1_SALER</name>
<dbReference type="EMBL" id="DAAUKO010000018">
    <property type="protein sequence ID" value="HAF1615978.1"/>
    <property type="molecule type" value="Genomic_DNA"/>
</dbReference>
<evidence type="ECO:0000313" key="2">
    <source>
        <dbReference type="EMBL" id="HAF1615978.1"/>
    </source>
</evidence>
<feature type="transmembrane region" description="Helical" evidence="1">
    <location>
        <begin position="20"/>
        <end position="42"/>
    </location>
</feature>
<gene>
    <name evidence="2" type="ORF">G9B49_005025</name>
</gene>
<evidence type="ECO:0000256" key="1">
    <source>
        <dbReference type="SAM" id="Phobius"/>
    </source>
</evidence>
<organism evidence="2">
    <name type="scientific">Salmonella enterica</name>
    <name type="common">Salmonella choleraesuis</name>
    <dbReference type="NCBI Taxonomy" id="28901"/>
    <lineage>
        <taxon>Bacteria</taxon>
        <taxon>Pseudomonadati</taxon>
        <taxon>Pseudomonadota</taxon>
        <taxon>Gammaproteobacteria</taxon>
        <taxon>Enterobacterales</taxon>
        <taxon>Enterobacteriaceae</taxon>
        <taxon>Salmonella</taxon>
    </lineage>
</organism>
<protein>
    <submittedName>
        <fullName evidence="2">Uncharacterized protein</fullName>
    </submittedName>
</protein>